<dbReference type="Proteomes" id="UP000017822">
    <property type="component" value="Unassembled WGS sequence"/>
</dbReference>
<organism evidence="2 3">
    <name type="scientific">Stutzerimonas chloritidismutans AW-1</name>
    <dbReference type="NCBI Taxonomy" id="1263865"/>
    <lineage>
        <taxon>Bacteria</taxon>
        <taxon>Pseudomonadati</taxon>
        <taxon>Pseudomonadota</taxon>
        <taxon>Gammaproteobacteria</taxon>
        <taxon>Pseudomonadales</taxon>
        <taxon>Pseudomonadaceae</taxon>
        <taxon>Stutzerimonas</taxon>
    </lineage>
</organism>
<dbReference type="PANTHER" id="PTHR23135">
    <property type="entry name" value="MUR LIGASE FAMILY MEMBER"/>
    <property type="match status" value="1"/>
</dbReference>
<dbReference type="InterPro" id="IPR004101">
    <property type="entry name" value="Mur_ligase_C"/>
</dbReference>
<accession>V4PWU6</accession>
<dbReference type="RefSeq" id="WP_023444290.1">
    <property type="nucleotide sequence ID" value="NZ_AOFQ01000012.1"/>
</dbReference>
<reference evidence="2 3" key="1">
    <citation type="submission" date="2013-07" db="EMBL/GenBank/DDBJ databases">
        <authorList>
            <person name="Schaap P.J."/>
            <person name="Mehboob F."/>
            <person name="Oosterkamp M.J."/>
            <person name="de Vos W.M."/>
            <person name="Stams A.J.M."/>
            <person name="Koehorst J.J."/>
        </authorList>
    </citation>
    <scope>NUCLEOTIDE SEQUENCE [LARGE SCALE GENOMIC DNA]</scope>
    <source>
        <strain evidence="2 3">AW-1</strain>
    </source>
</reference>
<gene>
    <name evidence="2" type="ORF">F753_04335</name>
</gene>
<dbReference type="InterPro" id="IPR036615">
    <property type="entry name" value="Mur_ligase_C_dom_sf"/>
</dbReference>
<dbReference type="Gene3D" id="3.90.190.20">
    <property type="entry name" value="Mur ligase, C-terminal domain"/>
    <property type="match status" value="1"/>
</dbReference>
<protein>
    <recommendedName>
        <fullName evidence="1">Mur ligase C-terminal domain-containing protein</fullName>
    </recommendedName>
</protein>
<dbReference type="GO" id="GO:0016881">
    <property type="term" value="F:acid-amino acid ligase activity"/>
    <property type="evidence" value="ECO:0007669"/>
    <property type="project" value="InterPro"/>
</dbReference>
<evidence type="ECO:0000259" key="1">
    <source>
        <dbReference type="Pfam" id="PF02875"/>
    </source>
</evidence>
<feature type="domain" description="Mur ligase C-terminal" evidence="1">
    <location>
        <begin position="6"/>
        <end position="132"/>
    </location>
</feature>
<dbReference type="Pfam" id="PF02875">
    <property type="entry name" value="Mur_ligase_C"/>
    <property type="match status" value="1"/>
</dbReference>
<evidence type="ECO:0000313" key="3">
    <source>
        <dbReference type="Proteomes" id="UP000017822"/>
    </source>
</evidence>
<sequence>LQAPAGRMQRLGGGDHPLIVVDYAHTPDALEKVLTALRPHARGRLLCLFGCGGDRDTGKRPLMAEVAERLADGVVVTDDNPRNEAPEQILEGIRSGFSNPAAVTFSHGRAQAIASLIAAARAEDVVVLAGKGHEDYQEVRGERLPFSDLEEACRALSVWEKANA</sequence>
<dbReference type="AlphaFoldDB" id="V4PWU6"/>
<feature type="non-terminal residue" evidence="2">
    <location>
        <position position="1"/>
    </location>
</feature>
<name>V4PWU6_STUCH</name>
<dbReference type="SUPFAM" id="SSF53244">
    <property type="entry name" value="MurD-like peptide ligases, peptide-binding domain"/>
    <property type="match status" value="1"/>
</dbReference>
<comment type="caution">
    <text evidence="2">The sequence shown here is derived from an EMBL/GenBank/DDBJ whole genome shotgun (WGS) entry which is preliminary data.</text>
</comment>
<proteinExistence type="predicted"/>
<evidence type="ECO:0000313" key="2">
    <source>
        <dbReference type="EMBL" id="ESR00661.1"/>
    </source>
</evidence>
<dbReference type="PANTHER" id="PTHR23135:SF4">
    <property type="entry name" value="UDP-N-ACETYLMURAMOYL-L-ALANYL-D-GLUTAMATE--2,6-DIAMINOPIMELATE LIGASE MURE HOMOLOG, CHLOROPLASTIC"/>
    <property type="match status" value="1"/>
</dbReference>
<dbReference type="PATRIC" id="fig|1263865.4.peg.847"/>
<dbReference type="EMBL" id="AOFQ01000012">
    <property type="protein sequence ID" value="ESR00661.1"/>
    <property type="molecule type" value="Genomic_DNA"/>
</dbReference>